<feature type="transmembrane region" description="Helical" evidence="1">
    <location>
        <begin position="12"/>
        <end position="31"/>
    </location>
</feature>
<evidence type="ECO:0000313" key="2">
    <source>
        <dbReference type="EMBL" id="OXS99565.1"/>
    </source>
</evidence>
<accession>A0A231UW49</accession>
<name>A0A231UW49_9HYPH</name>
<evidence type="ECO:0000256" key="1">
    <source>
        <dbReference type="SAM" id="Phobius"/>
    </source>
</evidence>
<dbReference type="EMBL" id="NBYO01000003">
    <property type="protein sequence ID" value="OXS99565.1"/>
    <property type="molecule type" value="Genomic_DNA"/>
</dbReference>
<gene>
    <name evidence="2" type="ORF">B7H23_15655</name>
</gene>
<reference evidence="3" key="1">
    <citation type="journal article" date="2017" name="Int. J. Syst. Evol. Microbiol.">
        <title>Notoacmeibacter marinus gen. nov., sp. nov., isolated from the gut of a limpet and proposal of Notoacmeibacteraceae fam. nov. in the order Rhizobiales of the class Alphaproteobacteria.</title>
        <authorList>
            <person name="Huang Z."/>
            <person name="Guo F."/>
            <person name="Lai Q."/>
        </authorList>
    </citation>
    <scope>NUCLEOTIDE SEQUENCE [LARGE SCALE GENOMIC DNA]</scope>
    <source>
        <strain evidence="3">XMTR2A4</strain>
    </source>
</reference>
<evidence type="ECO:0000313" key="3">
    <source>
        <dbReference type="Proteomes" id="UP000215405"/>
    </source>
</evidence>
<dbReference type="AlphaFoldDB" id="A0A231UW49"/>
<sequence>MSFVDVSEIARNIGLVILAAAGIWFTSRQYVRARRRDEFALFAKASEMMRSANADVQFDGYLMMRYLEASPDVAELAKAAAADYIEAVDTDMVERIEEAT</sequence>
<dbReference type="RefSeq" id="WP_094078342.1">
    <property type="nucleotide sequence ID" value="NZ_NBYO01000003.1"/>
</dbReference>
<keyword evidence="1" id="KW-0812">Transmembrane</keyword>
<organism evidence="2 3">
    <name type="scientific">Notoacmeibacter marinus</name>
    <dbReference type="NCBI Taxonomy" id="1876515"/>
    <lineage>
        <taxon>Bacteria</taxon>
        <taxon>Pseudomonadati</taxon>
        <taxon>Pseudomonadota</taxon>
        <taxon>Alphaproteobacteria</taxon>
        <taxon>Hyphomicrobiales</taxon>
        <taxon>Notoacmeibacteraceae</taxon>
        <taxon>Notoacmeibacter</taxon>
    </lineage>
</organism>
<proteinExistence type="predicted"/>
<keyword evidence="1" id="KW-1133">Transmembrane helix</keyword>
<protein>
    <submittedName>
        <fullName evidence="2">Uncharacterized protein</fullName>
    </submittedName>
</protein>
<keyword evidence="3" id="KW-1185">Reference proteome</keyword>
<keyword evidence="1" id="KW-0472">Membrane</keyword>
<comment type="caution">
    <text evidence="2">The sequence shown here is derived from an EMBL/GenBank/DDBJ whole genome shotgun (WGS) entry which is preliminary data.</text>
</comment>
<dbReference type="Proteomes" id="UP000215405">
    <property type="component" value="Unassembled WGS sequence"/>
</dbReference>